<dbReference type="SUPFAM" id="SSF46785">
    <property type="entry name" value="Winged helix' DNA-binding domain"/>
    <property type="match status" value="1"/>
</dbReference>
<dbReference type="InterPro" id="IPR050389">
    <property type="entry name" value="LysR-type_TF"/>
</dbReference>
<accession>A0A0Q2XZM7</accession>
<dbReference type="EMBL" id="LKHS01000009">
    <property type="protein sequence ID" value="KQH85796.1"/>
    <property type="molecule type" value="Genomic_DNA"/>
</dbReference>
<evidence type="ECO:0000256" key="3">
    <source>
        <dbReference type="ARBA" id="ARBA00023125"/>
    </source>
</evidence>
<dbReference type="GO" id="GO:0003700">
    <property type="term" value="F:DNA-binding transcription factor activity"/>
    <property type="evidence" value="ECO:0007669"/>
    <property type="project" value="InterPro"/>
</dbReference>
<dbReference type="SUPFAM" id="SSF53850">
    <property type="entry name" value="Periplasmic binding protein-like II"/>
    <property type="match status" value="1"/>
</dbReference>
<dbReference type="PANTHER" id="PTHR30118:SF15">
    <property type="entry name" value="TRANSCRIPTIONAL REGULATORY PROTEIN"/>
    <property type="match status" value="1"/>
</dbReference>
<feature type="domain" description="HTH lysR-type" evidence="5">
    <location>
        <begin position="7"/>
        <end position="64"/>
    </location>
</feature>
<dbReference type="Proteomes" id="UP000051221">
    <property type="component" value="Unassembled WGS sequence"/>
</dbReference>
<keyword evidence="2" id="KW-0805">Transcription regulation</keyword>
<keyword evidence="7" id="KW-1185">Reference proteome</keyword>
<protein>
    <submittedName>
        <fullName evidence="6">LysR family transcriptional regulator</fullName>
    </submittedName>
</protein>
<keyword evidence="4" id="KW-0804">Transcription</keyword>
<evidence type="ECO:0000259" key="5">
    <source>
        <dbReference type="PROSITE" id="PS50931"/>
    </source>
</evidence>
<dbReference type="PROSITE" id="PS50931">
    <property type="entry name" value="HTH_LYSR"/>
    <property type="match status" value="1"/>
</dbReference>
<dbReference type="PANTHER" id="PTHR30118">
    <property type="entry name" value="HTH-TYPE TRANSCRIPTIONAL REGULATOR LEUO-RELATED"/>
    <property type="match status" value="1"/>
</dbReference>
<dbReference type="RefSeq" id="WP_055466075.1">
    <property type="nucleotide sequence ID" value="NZ_LKHS01000009.1"/>
</dbReference>
<dbReference type="Gene3D" id="1.10.10.10">
    <property type="entry name" value="Winged helix-like DNA-binding domain superfamily/Winged helix DNA-binding domain"/>
    <property type="match status" value="1"/>
</dbReference>
<evidence type="ECO:0000313" key="6">
    <source>
        <dbReference type="EMBL" id="KQH85796.1"/>
    </source>
</evidence>
<evidence type="ECO:0000313" key="7">
    <source>
        <dbReference type="Proteomes" id="UP000051221"/>
    </source>
</evidence>
<sequence length="310" mass="35095">MKKFDNIDLNLMKVFYYVYETQSVQMTADRLNISQSACSHSLARLRSRLNDELFIRINGKMIPTNQAEQLAQSIQPALELLYSGLNSATPFDPDVGQHHFVISGYDFSAWCVMPTLTAYLAEHFPNITVRLVQSDKQIPTEHLESGEIDLSLGFDHEAEQSNHIGNAIWQSGQYCIAMDNQHDALMAGRPLDLDTFLAYPHVLVTPWNEPRGIVDATLGKLNKKRQVAVTLPSVLSAPFLLKGTNYFLAAPESYLETLADTLQLAFVAPPIPIPQYHIKLYWHKVREKDPKVNWLIHRLCDLAAIPLNPW</sequence>
<dbReference type="InterPro" id="IPR036388">
    <property type="entry name" value="WH-like_DNA-bd_sf"/>
</dbReference>
<evidence type="ECO:0000256" key="1">
    <source>
        <dbReference type="ARBA" id="ARBA00009437"/>
    </source>
</evidence>
<dbReference type="InterPro" id="IPR005119">
    <property type="entry name" value="LysR_subst-bd"/>
</dbReference>
<gene>
    <name evidence="6" type="ORF">AMR76_10960</name>
</gene>
<reference evidence="6 7" key="1">
    <citation type="submission" date="2015-08" db="EMBL/GenBank/DDBJ databases">
        <title>Antibacterial properties of a collection of Vibrionaceae strains.</title>
        <authorList>
            <person name="Giubergia S."/>
        </authorList>
    </citation>
    <scope>NUCLEOTIDE SEQUENCE [LARGE SCALE GENOMIC DNA]</scope>
    <source>
        <strain evidence="6 7">S0821</strain>
    </source>
</reference>
<proteinExistence type="inferred from homology"/>
<dbReference type="Pfam" id="PF00126">
    <property type="entry name" value="HTH_1"/>
    <property type="match status" value="1"/>
</dbReference>
<evidence type="ECO:0000256" key="4">
    <source>
        <dbReference type="ARBA" id="ARBA00023163"/>
    </source>
</evidence>
<dbReference type="GO" id="GO:0003677">
    <property type="term" value="F:DNA binding"/>
    <property type="evidence" value="ECO:0007669"/>
    <property type="project" value="UniProtKB-KW"/>
</dbReference>
<dbReference type="Gene3D" id="3.40.190.10">
    <property type="entry name" value="Periplasmic binding protein-like II"/>
    <property type="match status" value="2"/>
</dbReference>
<keyword evidence="3" id="KW-0238">DNA-binding</keyword>
<name>A0A0Q2XZM7_VIBFU</name>
<comment type="caution">
    <text evidence="6">The sequence shown here is derived from an EMBL/GenBank/DDBJ whole genome shotgun (WGS) entry which is preliminary data.</text>
</comment>
<dbReference type="Pfam" id="PF03466">
    <property type="entry name" value="LysR_substrate"/>
    <property type="match status" value="1"/>
</dbReference>
<dbReference type="InterPro" id="IPR036390">
    <property type="entry name" value="WH_DNA-bd_sf"/>
</dbReference>
<organism evidence="6 7">
    <name type="scientific">Vibrio furnissii</name>
    <dbReference type="NCBI Taxonomy" id="29494"/>
    <lineage>
        <taxon>Bacteria</taxon>
        <taxon>Pseudomonadati</taxon>
        <taxon>Pseudomonadota</taxon>
        <taxon>Gammaproteobacteria</taxon>
        <taxon>Vibrionales</taxon>
        <taxon>Vibrionaceae</taxon>
        <taxon>Vibrio</taxon>
    </lineage>
</organism>
<dbReference type="InterPro" id="IPR000847">
    <property type="entry name" value="LysR_HTH_N"/>
</dbReference>
<dbReference type="AlphaFoldDB" id="A0A0Q2XZM7"/>
<comment type="similarity">
    <text evidence="1">Belongs to the LysR transcriptional regulatory family.</text>
</comment>
<dbReference type="InParanoid" id="A0A0Q2XZM7"/>
<evidence type="ECO:0000256" key="2">
    <source>
        <dbReference type="ARBA" id="ARBA00023015"/>
    </source>
</evidence>